<dbReference type="AlphaFoldDB" id="A0A1U9VK00"/>
<protein>
    <submittedName>
        <fullName evidence="5">Secretin</fullName>
    </submittedName>
</protein>
<dbReference type="Proteomes" id="UP000189628">
    <property type="component" value="Chromosome"/>
</dbReference>
<proteinExistence type="inferred from homology"/>
<dbReference type="PANTHER" id="PTHR30332">
    <property type="entry name" value="PROBABLE GENERAL SECRETION PATHWAY PROTEIN D"/>
    <property type="match status" value="1"/>
</dbReference>
<dbReference type="PANTHER" id="PTHR30332:SF17">
    <property type="entry name" value="TYPE IV PILIATION SYSTEM PROTEIN DR_0774-RELATED"/>
    <property type="match status" value="1"/>
</dbReference>
<dbReference type="Pfam" id="PF13629">
    <property type="entry name" value="T2SS-T3SS_pil_N"/>
    <property type="match status" value="1"/>
</dbReference>
<reference evidence="5 6" key="1">
    <citation type="submission" date="2017-02" db="EMBL/GenBank/DDBJ databases">
        <title>Blood Disease Bacterium A2-HR MARDI.</title>
        <authorList>
            <person name="Badrun R."/>
            <person name="Abu Bakar N."/>
            <person name="Laboh R."/>
        </authorList>
    </citation>
    <scope>NUCLEOTIDE SEQUENCE [LARGE SCALE GENOMIC DNA]</scope>
    <source>
        <strain evidence="5 6">A2-HR MARDI</strain>
    </source>
</reference>
<dbReference type="GO" id="GO:0015627">
    <property type="term" value="C:type II protein secretion system complex"/>
    <property type="evidence" value="ECO:0007669"/>
    <property type="project" value="TreeGrafter"/>
</dbReference>
<dbReference type="GO" id="GO:0009306">
    <property type="term" value="P:protein secretion"/>
    <property type="evidence" value="ECO:0007669"/>
    <property type="project" value="InterPro"/>
</dbReference>
<dbReference type="InterPro" id="IPR050810">
    <property type="entry name" value="Bact_Secretion_Sys_Channel"/>
</dbReference>
<evidence type="ECO:0000313" key="5">
    <source>
        <dbReference type="EMBL" id="AQW30467.1"/>
    </source>
</evidence>
<evidence type="ECO:0000313" key="6">
    <source>
        <dbReference type="Proteomes" id="UP000189628"/>
    </source>
</evidence>
<dbReference type="EMBL" id="CP019911">
    <property type="protein sequence ID" value="AQW30467.1"/>
    <property type="molecule type" value="Genomic_DNA"/>
</dbReference>
<comment type="similarity">
    <text evidence="1">Belongs to the bacterial secretin family.</text>
</comment>
<feature type="domain" description="Type II/III secretion system secretin-like" evidence="3">
    <location>
        <begin position="332"/>
        <end position="501"/>
    </location>
</feature>
<feature type="compositionally biased region" description="Low complexity" evidence="2">
    <location>
        <begin position="582"/>
        <end position="622"/>
    </location>
</feature>
<gene>
    <name evidence="5" type="ORF">B0B51_11175</name>
</gene>
<feature type="region of interest" description="Disordered" evidence="2">
    <location>
        <begin position="73"/>
        <end position="93"/>
    </location>
</feature>
<dbReference type="PRINTS" id="PR00811">
    <property type="entry name" value="BCTERIALGSPD"/>
</dbReference>
<feature type="domain" description="Pilus formation protein N-terminal" evidence="4">
    <location>
        <begin position="97"/>
        <end position="165"/>
    </location>
</feature>
<dbReference type="RefSeq" id="WP_078222601.1">
    <property type="nucleotide sequence ID" value="NZ_CP019911.1"/>
</dbReference>
<evidence type="ECO:0000256" key="2">
    <source>
        <dbReference type="SAM" id="MobiDB-lite"/>
    </source>
</evidence>
<name>A0A1U9VK00_9RALS</name>
<feature type="region of interest" description="Disordered" evidence="2">
    <location>
        <begin position="582"/>
        <end position="639"/>
    </location>
</feature>
<dbReference type="InterPro" id="IPR001775">
    <property type="entry name" value="GspD/PilQ"/>
</dbReference>
<dbReference type="Pfam" id="PF00263">
    <property type="entry name" value="Secretin"/>
    <property type="match status" value="1"/>
</dbReference>
<organism evidence="5 6">
    <name type="scientific">blood disease bacterium A2-HR MARDI</name>
    <dbReference type="NCBI Taxonomy" id="1944648"/>
    <lineage>
        <taxon>Bacteria</taxon>
        <taxon>Pseudomonadati</taxon>
        <taxon>Pseudomonadota</taxon>
        <taxon>Betaproteobacteria</taxon>
        <taxon>Burkholderiales</taxon>
        <taxon>Burkholderiaceae</taxon>
        <taxon>Ralstonia</taxon>
        <taxon>Ralstonia solanacearum species complex</taxon>
    </lineage>
</organism>
<sequence>MDRLIKHRGEQTRCMGPYMKATALAVAMLGELWLGTAHAQVGVESAILNNNAAAPTKPVRMSASGPIQLTIGSPATAEASRESGAKGPNCTGAMREHSEVTVPVGKSTMVQLPEPVRNRTVGNPNIVQAMLVSPQTLYLLGQEVGTTNMIVQGRSGSCSVIDVSVGADPGGLQSTLRTLMPGAKNVQVSAAADSLVLGGTVSDSVQAQKVLDIANAFVMRQTRSPVRGEQAGGAQGGFGPAMAAGAPGAPLRSPRIINMMAVEAPQQVMLEVKVAEVSKTLIDQMGSALNVNGAFGSWTFGALANFLSGSNDILNFSKANHLPLKFALDAQKGDGLVKVLAEPSLMAISGQEASFLAGGKVFIPVAQGAAVNGVATVILQEETFGVGLRFTPTVMENGRINLKVSPEVSELSPTGVAVTAPNSNNTSILPLITTRRASTTLQVHDGQSFAIGGLIKNNITGSLKAIPGVGELPVIGALARSTSFQQDQTELVFVVTPHLVKPLPPQYPLPTDSFGPVNPAEIYMNGNMEGHPAAPAKTPAPAAAAPVVPATAAPVATAPAPAVAAPVPVVAEPAASAPAPAAMEPAATAPAPAATEPSVAVPATPAESPAPEEAPTASAPASDADTRRVAAAGEQSVRN</sequence>
<accession>A0A1U9VK00</accession>
<dbReference type="InterPro" id="IPR032789">
    <property type="entry name" value="T2SS-T3SS_pil_N"/>
</dbReference>
<evidence type="ECO:0000256" key="1">
    <source>
        <dbReference type="RuleBase" id="RU004003"/>
    </source>
</evidence>
<dbReference type="InterPro" id="IPR004846">
    <property type="entry name" value="T2SS/T3SS_dom"/>
</dbReference>
<evidence type="ECO:0000259" key="4">
    <source>
        <dbReference type="Pfam" id="PF13629"/>
    </source>
</evidence>
<evidence type="ECO:0000259" key="3">
    <source>
        <dbReference type="Pfam" id="PF00263"/>
    </source>
</evidence>